<protein>
    <recommendedName>
        <fullName evidence="3">HD domain-containing protein</fullName>
    </recommendedName>
</protein>
<sequence>MLHTAAEHTVDTILAEHRTPLGADLQMYRNHVLRVLTLSDALWNRLRTAQRTTRQRPSTDGDFLIAATFHDLGIWTEGTFDYLQPSIQLATDFIRGGTECNDRELVASMIAQHHKVRTAAEPANPIELLRRADAIDVSLGFVRHGIPPRTYRDCARTYPSLGFHRKLLKLTVRRSLGHPASPLPMLRW</sequence>
<dbReference type="EMBL" id="JAMTCJ010000004">
    <property type="protein sequence ID" value="MCP2178083.1"/>
    <property type="molecule type" value="Genomic_DNA"/>
</dbReference>
<evidence type="ECO:0000313" key="1">
    <source>
        <dbReference type="EMBL" id="MCP2178083.1"/>
    </source>
</evidence>
<evidence type="ECO:0008006" key="3">
    <source>
        <dbReference type="Google" id="ProtNLM"/>
    </source>
</evidence>
<organism evidence="1 2">
    <name type="scientific">Williamsia maris</name>
    <dbReference type="NCBI Taxonomy" id="72806"/>
    <lineage>
        <taxon>Bacteria</taxon>
        <taxon>Bacillati</taxon>
        <taxon>Actinomycetota</taxon>
        <taxon>Actinomycetes</taxon>
        <taxon>Mycobacteriales</taxon>
        <taxon>Nocardiaceae</taxon>
        <taxon>Williamsia</taxon>
    </lineage>
</organism>
<dbReference type="Gene3D" id="1.10.3210.10">
    <property type="entry name" value="Hypothetical protein af1432"/>
    <property type="match status" value="1"/>
</dbReference>
<dbReference type="SUPFAM" id="SSF109604">
    <property type="entry name" value="HD-domain/PDEase-like"/>
    <property type="match status" value="1"/>
</dbReference>
<gene>
    <name evidence="1" type="ORF">LX13_003924</name>
</gene>
<evidence type="ECO:0000313" key="2">
    <source>
        <dbReference type="Proteomes" id="UP001206895"/>
    </source>
</evidence>
<accession>A0ABT1HJI4</accession>
<name>A0ABT1HJI4_9NOCA</name>
<reference evidence="1 2" key="1">
    <citation type="submission" date="2022-06" db="EMBL/GenBank/DDBJ databases">
        <title>Genomic Encyclopedia of Archaeal and Bacterial Type Strains, Phase II (KMG-II): from individual species to whole genera.</title>
        <authorList>
            <person name="Goeker M."/>
        </authorList>
    </citation>
    <scope>NUCLEOTIDE SEQUENCE [LARGE SCALE GENOMIC DNA]</scope>
    <source>
        <strain evidence="1 2">DSM 44693</strain>
    </source>
</reference>
<comment type="caution">
    <text evidence="1">The sequence shown here is derived from an EMBL/GenBank/DDBJ whole genome shotgun (WGS) entry which is preliminary data.</text>
</comment>
<proteinExistence type="predicted"/>
<keyword evidence="2" id="KW-1185">Reference proteome</keyword>
<dbReference type="Proteomes" id="UP001206895">
    <property type="component" value="Unassembled WGS sequence"/>
</dbReference>